<gene>
    <name evidence="1" type="ORF">L1987_31266</name>
</gene>
<evidence type="ECO:0000313" key="2">
    <source>
        <dbReference type="Proteomes" id="UP001056120"/>
    </source>
</evidence>
<accession>A0ACB9I5Q8</accession>
<name>A0ACB9I5Q8_9ASTR</name>
<reference evidence="2" key="1">
    <citation type="journal article" date="2022" name="Mol. Ecol. Resour.">
        <title>The genomes of chicory, endive, great burdock and yacon provide insights into Asteraceae palaeo-polyploidization history and plant inulin production.</title>
        <authorList>
            <person name="Fan W."/>
            <person name="Wang S."/>
            <person name="Wang H."/>
            <person name="Wang A."/>
            <person name="Jiang F."/>
            <person name="Liu H."/>
            <person name="Zhao H."/>
            <person name="Xu D."/>
            <person name="Zhang Y."/>
        </authorList>
    </citation>
    <scope>NUCLEOTIDE SEQUENCE [LARGE SCALE GENOMIC DNA]</scope>
    <source>
        <strain evidence="2">cv. Yunnan</strain>
    </source>
</reference>
<reference evidence="1 2" key="2">
    <citation type="journal article" date="2022" name="Mol. Ecol. Resour.">
        <title>The genomes of chicory, endive, great burdock and yacon provide insights into Asteraceae paleo-polyploidization history and plant inulin production.</title>
        <authorList>
            <person name="Fan W."/>
            <person name="Wang S."/>
            <person name="Wang H."/>
            <person name="Wang A."/>
            <person name="Jiang F."/>
            <person name="Liu H."/>
            <person name="Zhao H."/>
            <person name="Xu D."/>
            <person name="Zhang Y."/>
        </authorList>
    </citation>
    <scope>NUCLEOTIDE SEQUENCE [LARGE SCALE GENOMIC DNA]</scope>
    <source>
        <strain evidence="2">cv. Yunnan</strain>
        <tissue evidence="1">Leaves</tissue>
    </source>
</reference>
<sequence>MEKHVIPPSTPLQISNKNPIKRTVIRKNRHKKHTTKHLINKVVSYLNSDCYMYNPLVSPQPSMDFPPPHQIFTSPGVHEDVALPIKGISNKKLFDKVVDFLEVDCYLYSPLVTNEHVCSKSHATNISSGGPMQKRHSSRRWRLEQTTSCKITGG</sequence>
<proteinExistence type="predicted"/>
<keyword evidence="2" id="KW-1185">Reference proteome</keyword>
<organism evidence="1 2">
    <name type="scientific">Smallanthus sonchifolius</name>
    <dbReference type="NCBI Taxonomy" id="185202"/>
    <lineage>
        <taxon>Eukaryota</taxon>
        <taxon>Viridiplantae</taxon>
        <taxon>Streptophyta</taxon>
        <taxon>Embryophyta</taxon>
        <taxon>Tracheophyta</taxon>
        <taxon>Spermatophyta</taxon>
        <taxon>Magnoliopsida</taxon>
        <taxon>eudicotyledons</taxon>
        <taxon>Gunneridae</taxon>
        <taxon>Pentapetalae</taxon>
        <taxon>asterids</taxon>
        <taxon>campanulids</taxon>
        <taxon>Asterales</taxon>
        <taxon>Asteraceae</taxon>
        <taxon>Asteroideae</taxon>
        <taxon>Heliantheae alliance</taxon>
        <taxon>Millerieae</taxon>
        <taxon>Smallanthus</taxon>
    </lineage>
</organism>
<evidence type="ECO:0000313" key="1">
    <source>
        <dbReference type="EMBL" id="KAI3803117.1"/>
    </source>
</evidence>
<protein>
    <submittedName>
        <fullName evidence="1">Uncharacterized protein</fullName>
    </submittedName>
</protein>
<dbReference type="EMBL" id="CM042027">
    <property type="protein sequence ID" value="KAI3803117.1"/>
    <property type="molecule type" value="Genomic_DNA"/>
</dbReference>
<dbReference type="Proteomes" id="UP001056120">
    <property type="component" value="Linkage Group LG10"/>
</dbReference>
<comment type="caution">
    <text evidence="1">The sequence shown here is derived from an EMBL/GenBank/DDBJ whole genome shotgun (WGS) entry which is preliminary data.</text>
</comment>